<comment type="caution">
    <text evidence="1">The sequence shown here is derived from an EMBL/GenBank/DDBJ whole genome shotgun (WGS) entry which is preliminary data.</text>
</comment>
<gene>
    <name evidence="1" type="ORF">PsorP6_016205</name>
</gene>
<sequence length="1825" mass="203625">MAAPAPTLPALLKALRQPSSSTAVSSEIEQAVDLLIATSSLSDAQILFRGLKQNQPWTRWYEKLQQAAAICTEPSSKAEYLGFVLLEESVRTIQECTVGQALLEIFHANHNVLPGYVSALTARDGPVFHNNVTSEQVLKTLEMISPIFQSVLMDTNSVTAKHRVAVLDATSRMVWNFYGHEDDKYLCVWTSSIHMLVQALELIPHGQLTQPTYVVHVKLVIDLLSTHRVQRNEHVALAKRTALIVLESIQLFILKNEGVVTLLQSLELLATAVPEAFWCSIFLTSAASFLVAKCHTPFEQQWMLQILEHALEFGRKGGAGRRCVYVEILLLPLSSLLAVHGTAVSRLLRLVMTIKSTSQYVAAEELKRMAYLTETANHARLAMQMIQREETCQQWLSCLFLPQRAAPSKVTDAWVATIVVALLSDERSALCGRAAACLERQTTNYPRYWGAETTKALVASVVFLVSQPPSGNVSVRSVGTWMTSCLYSLAALATTTTDTMRLVLRLIDRMNGTTRTRPIALKLIYEVWQNESRVFPRLETMLLESTSGDEELERHVVKMSLIKSLCEKDPELGVQFIASIQAFLEDALTSVVAMALDAITALCRGDCLDFYVAFKIIAQKLRKKTIVCAGKALFQERLCCFYALGGADYAAHKSHASKLSNQTWKFTESHAASVRRAAYKALSSLPLDMIGLSMPVSETTRQECDEEVEEIDEQLDVLMERLQNESDVNVRLEIEGLVAKVIAHESAKLSAGVGRGQRMVSTASGGQLQQQVPVPLRTCVSATATKELKTLLPSRSEVETLISSSPCSSSSSALLLVYRPKTLIDTKSVTRKDKLVRLATQNVGELVASGTHLLESLEVPWASVDDDEHPYHVFVRIQVLMEGWKGFMATYLSSVDKLAELKTPVGVDDANVAFRVFSENVATFLDLLLNTTANNVGGAVAAGALAGRLCESRHWHSSHLRVQYEDTVKELSRRLALSMTQARVFSADKRDPRVESIGAVIALQLSFGQRKVDTSEKCRDFCLVLEKIKGMFMEMDHDESDKLLRSCALLGLSHVATVFSSGHELESFETAQWRCKRIQPIAKRILDTFVHMTQPNQSKTSFICQGDTIFPLQESTGATPCNDAIVFDFKPSSSQDGTLLRWASSIGLARLSSSFSGIKRVDWLLNVQRLLTAIWKEKELETIVAVALGPVLMQCVRLNVAPSSCLEQFVTTCNHRAAASGATSVDSGFVMMAATNVLCRLDSFGGFQKIIKEQTELAMQFLEKRVEKRLLDESGSDQRVNALLLYSMANFFHCTFGIAESCVVATANVDDQVELTLGRETIITLVKLLRQAARYSGIAKAMLGAIARKADGFYVSHKKQSFDAELRSLPSNSLLMKLLNWLRQVHPGSKPLEPRTAISVLHCLSSTGDVLPLMDYATLTRRVMLRFCSVDVSVACVRFSATQGSCDDFLVRELFDVEWFGNVDGALQTEMMTWLSVAATRLQTDVLDSLLVKIFYFLKDIWRRDTSSTCSSILFDAWSAMLRELLHPTPPRRIPASSSTVVNTFILEKVLMELPFDVHASSFVEQFALRVLSSVDYGEHNLVETVLTRDVVHASLWSWWRSGIFLVELANLDVLTITKRESLQIFQWLLRHDFHEWMDDKLVDMYLEPLLTRIGALLAQHTRPVEYASSLLDLIDAFSGSMSSSSTSCHDFIQKDARKRRALFNVMASILSWNAMMSFETHLVHLSRSEVDNMGINAMDLLPFGLVACGRGTKIVWTLGERLWLLLKELVRRKEDESVVEYTFALQWCSRQIYLTIENGHPLSSMSTEIRAYWSNQWADWSRLP</sequence>
<protein>
    <submittedName>
        <fullName evidence="1">Uncharacterized protein</fullName>
    </submittedName>
</protein>
<evidence type="ECO:0000313" key="1">
    <source>
        <dbReference type="EMBL" id="KAI9906735.1"/>
    </source>
</evidence>
<accession>A0ACC0VK32</accession>
<dbReference type="EMBL" id="CM047587">
    <property type="protein sequence ID" value="KAI9906735.1"/>
    <property type="molecule type" value="Genomic_DNA"/>
</dbReference>
<organism evidence="1 2">
    <name type="scientific">Peronosclerospora sorghi</name>
    <dbReference type="NCBI Taxonomy" id="230839"/>
    <lineage>
        <taxon>Eukaryota</taxon>
        <taxon>Sar</taxon>
        <taxon>Stramenopiles</taxon>
        <taxon>Oomycota</taxon>
        <taxon>Peronosporomycetes</taxon>
        <taxon>Peronosporales</taxon>
        <taxon>Peronosporaceae</taxon>
        <taxon>Peronosclerospora</taxon>
    </lineage>
</organism>
<name>A0ACC0VK32_9STRA</name>
<proteinExistence type="predicted"/>
<evidence type="ECO:0000313" key="2">
    <source>
        <dbReference type="Proteomes" id="UP001163321"/>
    </source>
</evidence>
<reference evidence="1 2" key="1">
    <citation type="journal article" date="2022" name="bioRxiv">
        <title>The genome of the oomycete Peronosclerospora sorghi, a cosmopolitan pathogen of maize and sorghum, is inflated with dispersed pseudogenes.</title>
        <authorList>
            <person name="Fletcher K."/>
            <person name="Martin F."/>
            <person name="Isakeit T."/>
            <person name="Cavanaugh K."/>
            <person name="Magill C."/>
            <person name="Michelmore R."/>
        </authorList>
    </citation>
    <scope>NUCLEOTIDE SEQUENCE [LARGE SCALE GENOMIC DNA]</scope>
    <source>
        <strain evidence="1">P6</strain>
    </source>
</reference>
<dbReference type="Proteomes" id="UP001163321">
    <property type="component" value="Chromosome 8"/>
</dbReference>
<keyword evidence="2" id="KW-1185">Reference proteome</keyword>